<feature type="region of interest" description="Disordered" evidence="14">
    <location>
        <begin position="225"/>
        <end position="252"/>
    </location>
</feature>
<keyword evidence="9" id="KW-0472">Membrane</keyword>
<keyword evidence="11" id="KW-0294">Fucose metabolism</keyword>
<dbReference type="EMBL" id="PNBA02000022">
    <property type="protein sequence ID" value="KAG6386033.1"/>
    <property type="molecule type" value="Genomic_DNA"/>
</dbReference>
<evidence type="ECO:0000256" key="14">
    <source>
        <dbReference type="SAM" id="MobiDB-lite"/>
    </source>
</evidence>
<evidence type="ECO:0000313" key="17">
    <source>
        <dbReference type="Proteomes" id="UP000298416"/>
    </source>
</evidence>
<keyword evidence="5" id="KW-0808">Transferase</keyword>
<dbReference type="SMART" id="SM00751">
    <property type="entry name" value="BSD"/>
    <property type="match status" value="1"/>
</dbReference>
<evidence type="ECO:0000256" key="5">
    <source>
        <dbReference type="ARBA" id="ARBA00022679"/>
    </source>
</evidence>
<evidence type="ECO:0000256" key="3">
    <source>
        <dbReference type="ARBA" id="ARBA00007737"/>
    </source>
</evidence>
<evidence type="ECO:0000256" key="1">
    <source>
        <dbReference type="ARBA" id="ARBA00004606"/>
    </source>
</evidence>
<keyword evidence="12" id="KW-0119">Carbohydrate metabolism</keyword>
<dbReference type="InterPro" id="IPR024709">
    <property type="entry name" value="FucosylTrfase_pln"/>
</dbReference>
<organism evidence="16">
    <name type="scientific">Salvia splendens</name>
    <name type="common">Scarlet sage</name>
    <dbReference type="NCBI Taxonomy" id="180675"/>
    <lineage>
        <taxon>Eukaryota</taxon>
        <taxon>Viridiplantae</taxon>
        <taxon>Streptophyta</taxon>
        <taxon>Embryophyta</taxon>
        <taxon>Tracheophyta</taxon>
        <taxon>Spermatophyta</taxon>
        <taxon>Magnoliopsida</taxon>
        <taxon>eudicotyledons</taxon>
        <taxon>Gunneridae</taxon>
        <taxon>Pentapetalae</taxon>
        <taxon>asterids</taxon>
        <taxon>lamiids</taxon>
        <taxon>Lamiales</taxon>
        <taxon>Lamiaceae</taxon>
        <taxon>Nepetoideae</taxon>
        <taxon>Mentheae</taxon>
        <taxon>Salviinae</taxon>
        <taxon>Salvia</taxon>
        <taxon>Salvia subgen. Calosphace</taxon>
        <taxon>core Calosphace</taxon>
    </lineage>
</organism>
<keyword evidence="7" id="KW-0735">Signal-anchor</keyword>
<feature type="domain" description="BSD" evidence="15">
    <location>
        <begin position="159"/>
        <end position="204"/>
    </location>
</feature>
<keyword evidence="8" id="KW-1133">Transmembrane helix</keyword>
<comment type="subcellular location">
    <subcellularLocation>
        <location evidence="1">Membrane</location>
        <topology evidence="1">Single-pass type II membrane protein</topology>
    </subcellularLocation>
</comment>
<dbReference type="Pfam" id="PF03909">
    <property type="entry name" value="BSD"/>
    <property type="match status" value="1"/>
</dbReference>
<evidence type="ECO:0000256" key="2">
    <source>
        <dbReference type="ARBA" id="ARBA00004881"/>
    </source>
</evidence>
<dbReference type="PANTHER" id="PTHR31741:SF3">
    <property type="entry name" value="O-FUCOSYLTRANSFERASE FAMILY PROTEIN"/>
    <property type="match status" value="1"/>
</dbReference>
<dbReference type="Proteomes" id="UP000298416">
    <property type="component" value="Unassembled WGS sequence"/>
</dbReference>
<gene>
    <name evidence="16" type="ORF">SASPL_154918</name>
</gene>
<evidence type="ECO:0000256" key="8">
    <source>
        <dbReference type="ARBA" id="ARBA00022989"/>
    </source>
</evidence>
<keyword evidence="10" id="KW-0325">Glycoprotein</keyword>
<evidence type="ECO:0000256" key="4">
    <source>
        <dbReference type="ARBA" id="ARBA00022676"/>
    </source>
</evidence>
<dbReference type="GO" id="GO:0016020">
    <property type="term" value="C:membrane"/>
    <property type="evidence" value="ECO:0007669"/>
    <property type="project" value="UniProtKB-SubCell"/>
</dbReference>
<evidence type="ECO:0000313" key="16">
    <source>
        <dbReference type="EMBL" id="KAG6386033.1"/>
    </source>
</evidence>
<evidence type="ECO:0000259" key="15">
    <source>
        <dbReference type="PROSITE" id="PS50858"/>
    </source>
</evidence>
<keyword evidence="17" id="KW-1185">Reference proteome</keyword>
<evidence type="ECO:0000256" key="13">
    <source>
        <dbReference type="ARBA" id="ARBA00030350"/>
    </source>
</evidence>
<proteinExistence type="inferred from homology"/>
<dbReference type="PROSITE" id="PS50858">
    <property type="entry name" value="BSD"/>
    <property type="match status" value="1"/>
</dbReference>
<dbReference type="Gene3D" id="1.10.3970.10">
    <property type="entry name" value="BSD domain"/>
    <property type="match status" value="1"/>
</dbReference>
<comment type="similarity">
    <text evidence="3">Belongs to the glycosyltransferase GT106 family.</text>
</comment>
<evidence type="ECO:0000256" key="11">
    <source>
        <dbReference type="ARBA" id="ARBA00023253"/>
    </source>
</evidence>
<dbReference type="InterPro" id="IPR005607">
    <property type="entry name" value="BSD_dom"/>
</dbReference>
<comment type="pathway">
    <text evidence="2">Glycan metabolism.</text>
</comment>
<dbReference type="SUPFAM" id="SSF140383">
    <property type="entry name" value="BSD domain-like"/>
    <property type="match status" value="1"/>
</dbReference>
<dbReference type="GO" id="GO:0006004">
    <property type="term" value="P:fucose metabolic process"/>
    <property type="evidence" value="ECO:0007669"/>
    <property type="project" value="UniProtKB-KW"/>
</dbReference>
<keyword evidence="4" id="KW-0328">Glycosyltransferase</keyword>
<dbReference type="GO" id="GO:0005737">
    <property type="term" value="C:cytoplasm"/>
    <property type="evidence" value="ECO:0007669"/>
    <property type="project" value="TreeGrafter"/>
</dbReference>
<reference evidence="16" key="2">
    <citation type="submission" date="2020-08" db="EMBL/GenBank/DDBJ databases">
        <title>Plant Genome Project.</title>
        <authorList>
            <person name="Zhang R.-G."/>
        </authorList>
    </citation>
    <scope>NUCLEOTIDE SEQUENCE</scope>
    <source>
        <strain evidence="16">Huo1</strain>
        <tissue evidence="16">Leaf</tissue>
    </source>
</reference>
<reference evidence="16" key="1">
    <citation type="submission" date="2018-01" db="EMBL/GenBank/DDBJ databases">
        <authorList>
            <person name="Mao J.F."/>
        </authorList>
    </citation>
    <scope>NUCLEOTIDE SEQUENCE</scope>
    <source>
        <strain evidence="16">Huo1</strain>
        <tissue evidence="16">Leaf</tissue>
    </source>
</reference>
<dbReference type="PANTHER" id="PTHR31741">
    <property type="entry name" value="OS02G0726500 PROTEIN-RELATED"/>
    <property type="match status" value="1"/>
</dbReference>
<protein>
    <recommendedName>
        <fullName evidence="13">O-fucosyltransferase family protein</fullName>
    </recommendedName>
</protein>
<accession>A0A8X8W100</accession>
<comment type="caution">
    <text evidence="16">The sequence shown here is derived from an EMBL/GenBank/DDBJ whole genome shotgun (WGS) entry which is preliminary data.</text>
</comment>
<dbReference type="GO" id="GO:0016757">
    <property type="term" value="F:glycosyltransferase activity"/>
    <property type="evidence" value="ECO:0007669"/>
    <property type="project" value="UniProtKB-KW"/>
</dbReference>
<dbReference type="Pfam" id="PF10250">
    <property type="entry name" value="O-FucT"/>
    <property type="match status" value="1"/>
</dbReference>
<dbReference type="CDD" id="cd11299">
    <property type="entry name" value="O-FucT_plant"/>
    <property type="match status" value="1"/>
</dbReference>
<evidence type="ECO:0000256" key="12">
    <source>
        <dbReference type="ARBA" id="ARBA00023277"/>
    </source>
</evidence>
<keyword evidence="6" id="KW-0812">Transmembrane</keyword>
<evidence type="ECO:0000256" key="7">
    <source>
        <dbReference type="ARBA" id="ARBA00022968"/>
    </source>
</evidence>
<sequence length="738" mass="84326">MDIWNRARSFAEEAAKKSHELRQSIAAANISEVVSEASKRSKELAAEALKRADQITAQIPPVTVANLSDVVSEASKRSKELADHITAQIPPAAAAITNLVDSKPRIDDDADLEKYGVTDELRHFVKEITINTFQDFPLEDDSGESEVPMVSNIRQDLTEWQEKHAKLVLLTVKEVSKLRYQLCPRVMKERKFWRIYFILVKSHVAPYELRYMDDVKNKTVEKVKDTEVKEVSSGETSPEKADEITKPKSNHTEKKAYEQDLDAFLLGDLEDGDDGQGLKLSRLIKTTYTKMRKDGLKPSRATTMVLLWTCALQLTALSETWGPRFFKSWPSCFFHEPEPAFGLHSSPLPPKTELDMIVLNYVSNSWLYKNNGYMIVSCNGGLNQMRAATCDMVAIARSLNVTLIVPELDKTSFWNDPNEFQDIFDVDHFFSSLRDEVRILKELPPCVQSRVELGIIHTMPPISWSDISYYHNEDRCSSSKNGQPLETQRLRCRVNFSSLRFTPQIEELSRKVIKILRRNGPFLVLHLRYEMDMLAFSGCTQGCNSEEVEELASMRYAYPWWKEKVIDSDIKRKEGLCPLTLEETALVLRALEIDPAIQIYIAAGEIYGGKRRLSTLLSSYPYLIKKETLLEPSDLMFFQNHSSQMAALDYLVSLESDIFVPTYDGNMAKVVEGHRRFLGYKKTILVDRRLLVDLIDLYSSGSLNWDEFSSAVKVAHVDRMGKPSKRLVIHDRPKEDYF</sequence>
<name>A0A8X8W100_SALSN</name>
<evidence type="ECO:0000256" key="9">
    <source>
        <dbReference type="ARBA" id="ARBA00023136"/>
    </source>
</evidence>
<dbReference type="InterPro" id="IPR035925">
    <property type="entry name" value="BSD_dom_sf"/>
</dbReference>
<dbReference type="InterPro" id="IPR019378">
    <property type="entry name" value="GDP-Fuc_O-FucTrfase"/>
</dbReference>
<evidence type="ECO:0000256" key="10">
    <source>
        <dbReference type="ARBA" id="ARBA00023180"/>
    </source>
</evidence>
<dbReference type="AlphaFoldDB" id="A0A8X8W100"/>
<evidence type="ECO:0000256" key="6">
    <source>
        <dbReference type="ARBA" id="ARBA00022692"/>
    </source>
</evidence>